<sequence length="176" mass="19704">MDKEPDDIQANGTWKLVDTPENVNLVTVKWVYKIKFSRNGELERYKTRLVARSFTQKFGVDVEATFSPVLKLSSLRLIALLVAFWKAKLLQGNVPNAYLKSPLDKSIYMPPPDETPGVFAGQSLPLLKRLYGIKQSGKRWNGMIDAFLKAEGFTRSKVDPGISSSITKDVELKIGA</sequence>
<evidence type="ECO:0000313" key="3">
    <source>
        <dbReference type="Proteomes" id="UP000434957"/>
    </source>
</evidence>
<proteinExistence type="predicted"/>
<protein>
    <recommendedName>
        <fullName evidence="1">Reverse transcriptase Ty1/copia-type domain-containing protein</fullName>
    </recommendedName>
</protein>
<dbReference type="AlphaFoldDB" id="A0A6A4FTS4"/>
<evidence type="ECO:0000313" key="2">
    <source>
        <dbReference type="EMBL" id="KAE9352954.1"/>
    </source>
</evidence>
<dbReference type="EMBL" id="QXFT01000152">
    <property type="protein sequence ID" value="KAE9352954.1"/>
    <property type="molecule type" value="Genomic_DNA"/>
</dbReference>
<gene>
    <name evidence="2" type="ORF">PR003_g4118</name>
</gene>
<evidence type="ECO:0000259" key="1">
    <source>
        <dbReference type="Pfam" id="PF07727"/>
    </source>
</evidence>
<comment type="caution">
    <text evidence="2">The sequence shown here is derived from an EMBL/GenBank/DDBJ whole genome shotgun (WGS) entry which is preliminary data.</text>
</comment>
<feature type="domain" description="Reverse transcriptase Ty1/copia-type" evidence="1">
    <location>
        <begin position="11"/>
        <end position="163"/>
    </location>
</feature>
<name>A0A6A4FTS4_9STRA</name>
<dbReference type="Proteomes" id="UP000434957">
    <property type="component" value="Unassembled WGS sequence"/>
</dbReference>
<reference evidence="2 3" key="1">
    <citation type="submission" date="2018-08" db="EMBL/GenBank/DDBJ databases">
        <title>Genomic investigation of the strawberry pathogen Phytophthora fragariae indicates pathogenicity is determined by transcriptional variation in three key races.</title>
        <authorList>
            <person name="Adams T.M."/>
            <person name="Armitage A.D."/>
            <person name="Sobczyk M.K."/>
            <person name="Bates H.J."/>
            <person name="Dunwell J.M."/>
            <person name="Nellist C.F."/>
            <person name="Harrison R.J."/>
        </authorList>
    </citation>
    <scope>NUCLEOTIDE SEQUENCE [LARGE SCALE GENOMIC DNA]</scope>
    <source>
        <strain evidence="2 3">SCRP333</strain>
    </source>
</reference>
<dbReference type="Pfam" id="PF07727">
    <property type="entry name" value="RVT_2"/>
    <property type="match status" value="1"/>
</dbReference>
<accession>A0A6A4FTS4</accession>
<keyword evidence="3" id="KW-1185">Reference proteome</keyword>
<organism evidence="2 3">
    <name type="scientific">Phytophthora rubi</name>
    <dbReference type="NCBI Taxonomy" id="129364"/>
    <lineage>
        <taxon>Eukaryota</taxon>
        <taxon>Sar</taxon>
        <taxon>Stramenopiles</taxon>
        <taxon>Oomycota</taxon>
        <taxon>Peronosporomycetes</taxon>
        <taxon>Peronosporales</taxon>
        <taxon>Peronosporaceae</taxon>
        <taxon>Phytophthora</taxon>
    </lineage>
</organism>
<dbReference type="InterPro" id="IPR013103">
    <property type="entry name" value="RVT_2"/>
</dbReference>